<keyword evidence="3" id="KW-0687">Ribonucleoprotein</keyword>
<organism evidence="4 5">
    <name type="scientific">Hydnum rufescens UP504</name>
    <dbReference type="NCBI Taxonomy" id="1448309"/>
    <lineage>
        <taxon>Eukaryota</taxon>
        <taxon>Fungi</taxon>
        <taxon>Dikarya</taxon>
        <taxon>Basidiomycota</taxon>
        <taxon>Agaricomycotina</taxon>
        <taxon>Agaricomycetes</taxon>
        <taxon>Cantharellales</taxon>
        <taxon>Hydnaceae</taxon>
        <taxon>Hydnum</taxon>
    </lineage>
</organism>
<comment type="caution">
    <text evidence="4">The sequence shown here is derived from an EMBL/GenBank/DDBJ whole genome shotgun (WGS) entry which is preliminary data.</text>
</comment>
<keyword evidence="2" id="KW-0689">Ribosomal protein</keyword>
<sequence length="154" mass="17269">MPLPHDLCSQIQNGFRSRRASIAVPHTTQNLAILSILLREGFISSITRGTAAAPDPSEWFAVSEPYRRIWASLKYRSDRPVLSAMELVSLPSKRIHMDAYGIRRLVSGKRSEFVKPLGMGEIAIIKVRGREKEWIEAREAVSLNVGGEVICRAR</sequence>
<evidence type="ECO:0000256" key="3">
    <source>
        <dbReference type="ARBA" id="ARBA00023274"/>
    </source>
</evidence>
<dbReference type="InterPro" id="IPR035987">
    <property type="entry name" value="Ribosomal_uS8_sf"/>
</dbReference>
<dbReference type="Gene3D" id="3.30.1490.10">
    <property type="match status" value="1"/>
</dbReference>
<gene>
    <name evidence="4" type="ORF">BS47DRAFT_1377070</name>
</gene>
<dbReference type="InterPro" id="IPR000630">
    <property type="entry name" value="Ribosomal_uS8"/>
</dbReference>
<reference evidence="4" key="1">
    <citation type="journal article" date="2020" name="Nat. Commun.">
        <title>Large-scale genome sequencing of mycorrhizal fungi provides insights into the early evolution of symbiotic traits.</title>
        <authorList>
            <person name="Miyauchi S."/>
            <person name="Kiss E."/>
            <person name="Kuo A."/>
            <person name="Drula E."/>
            <person name="Kohler A."/>
            <person name="Sanchez-Garcia M."/>
            <person name="Morin E."/>
            <person name="Andreopoulos B."/>
            <person name="Barry K.W."/>
            <person name="Bonito G."/>
            <person name="Buee M."/>
            <person name="Carver A."/>
            <person name="Chen C."/>
            <person name="Cichocki N."/>
            <person name="Clum A."/>
            <person name="Culley D."/>
            <person name="Crous P.W."/>
            <person name="Fauchery L."/>
            <person name="Girlanda M."/>
            <person name="Hayes R.D."/>
            <person name="Keri Z."/>
            <person name="LaButti K."/>
            <person name="Lipzen A."/>
            <person name="Lombard V."/>
            <person name="Magnuson J."/>
            <person name="Maillard F."/>
            <person name="Murat C."/>
            <person name="Nolan M."/>
            <person name="Ohm R.A."/>
            <person name="Pangilinan J."/>
            <person name="Pereira M.F."/>
            <person name="Perotto S."/>
            <person name="Peter M."/>
            <person name="Pfister S."/>
            <person name="Riley R."/>
            <person name="Sitrit Y."/>
            <person name="Stielow J.B."/>
            <person name="Szollosi G."/>
            <person name="Zifcakova L."/>
            <person name="Stursova M."/>
            <person name="Spatafora J.W."/>
            <person name="Tedersoo L."/>
            <person name="Vaario L.M."/>
            <person name="Yamada A."/>
            <person name="Yan M."/>
            <person name="Wang P."/>
            <person name="Xu J."/>
            <person name="Bruns T."/>
            <person name="Baldrian P."/>
            <person name="Vilgalys R."/>
            <person name="Dunand C."/>
            <person name="Henrissat B."/>
            <person name="Grigoriev I.V."/>
            <person name="Hibbett D."/>
            <person name="Nagy L.G."/>
            <person name="Martin F.M."/>
        </authorList>
    </citation>
    <scope>NUCLEOTIDE SEQUENCE</scope>
    <source>
        <strain evidence="4">UP504</strain>
    </source>
</reference>
<dbReference type="GO" id="GO:1990904">
    <property type="term" value="C:ribonucleoprotein complex"/>
    <property type="evidence" value="ECO:0007669"/>
    <property type="project" value="UniProtKB-KW"/>
</dbReference>
<dbReference type="GO" id="GO:0003735">
    <property type="term" value="F:structural constituent of ribosome"/>
    <property type="evidence" value="ECO:0007669"/>
    <property type="project" value="InterPro"/>
</dbReference>
<dbReference type="GO" id="GO:0006412">
    <property type="term" value="P:translation"/>
    <property type="evidence" value="ECO:0007669"/>
    <property type="project" value="InterPro"/>
</dbReference>
<evidence type="ECO:0000256" key="2">
    <source>
        <dbReference type="ARBA" id="ARBA00022980"/>
    </source>
</evidence>
<evidence type="ECO:0000313" key="5">
    <source>
        <dbReference type="Proteomes" id="UP000886523"/>
    </source>
</evidence>
<dbReference type="AlphaFoldDB" id="A0A9P6DVQ7"/>
<accession>A0A9P6DVQ7</accession>
<evidence type="ECO:0000256" key="1">
    <source>
        <dbReference type="ARBA" id="ARBA00006471"/>
    </source>
</evidence>
<dbReference type="Pfam" id="PF00410">
    <property type="entry name" value="Ribosomal_S8"/>
    <property type="match status" value="1"/>
</dbReference>
<evidence type="ECO:0008006" key="6">
    <source>
        <dbReference type="Google" id="ProtNLM"/>
    </source>
</evidence>
<protein>
    <recommendedName>
        <fullName evidence="6">Ribosomal protein S8</fullName>
    </recommendedName>
</protein>
<dbReference type="Proteomes" id="UP000886523">
    <property type="component" value="Unassembled WGS sequence"/>
</dbReference>
<dbReference type="EMBL" id="MU128993">
    <property type="protein sequence ID" value="KAF9511930.1"/>
    <property type="molecule type" value="Genomic_DNA"/>
</dbReference>
<dbReference type="Gene3D" id="3.30.1370.30">
    <property type="match status" value="1"/>
</dbReference>
<dbReference type="SUPFAM" id="SSF56047">
    <property type="entry name" value="Ribosomal protein S8"/>
    <property type="match status" value="1"/>
</dbReference>
<comment type="similarity">
    <text evidence="1">Belongs to the universal ribosomal protein uS8 family.</text>
</comment>
<dbReference type="GO" id="GO:0005840">
    <property type="term" value="C:ribosome"/>
    <property type="evidence" value="ECO:0007669"/>
    <property type="project" value="UniProtKB-KW"/>
</dbReference>
<evidence type="ECO:0000313" key="4">
    <source>
        <dbReference type="EMBL" id="KAF9511930.1"/>
    </source>
</evidence>
<proteinExistence type="inferred from homology"/>
<name>A0A9P6DVQ7_9AGAM</name>
<dbReference type="OrthoDB" id="409928at2759"/>
<keyword evidence="5" id="KW-1185">Reference proteome</keyword>